<protein>
    <submittedName>
        <fullName evidence="7">Beta-1,4-galactosyltransferase CpsIVG</fullName>
    </submittedName>
</protein>
<dbReference type="Proteomes" id="UP000033092">
    <property type="component" value="Chromosome"/>
</dbReference>
<dbReference type="SUPFAM" id="SSF53756">
    <property type="entry name" value="UDP-Glycosyltransferase/glycogen phosphorylase"/>
    <property type="match status" value="1"/>
</dbReference>
<dbReference type="InterPro" id="IPR039042">
    <property type="entry name" value="Alg13-like"/>
</dbReference>
<dbReference type="PANTHER" id="PTHR12867">
    <property type="entry name" value="GLYCOSYL TRANSFERASE-RELATED"/>
    <property type="match status" value="1"/>
</dbReference>
<evidence type="ECO:0000256" key="5">
    <source>
        <dbReference type="ARBA" id="ARBA00022824"/>
    </source>
</evidence>
<comment type="subcellular location">
    <subcellularLocation>
        <location evidence="1">Endoplasmic reticulum</location>
    </subcellularLocation>
</comment>
<dbReference type="GO" id="GO:0016758">
    <property type="term" value="F:hexosyltransferase activity"/>
    <property type="evidence" value="ECO:0007669"/>
    <property type="project" value="InterPro"/>
</dbReference>
<dbReference type="GeneID" id="41606492"/>
<dbReference type="GO" id="GO:0006488">
    <property type="term" value="P:dolichol-linked oligosaccharide biosynthetic process"/>
    <property type="evidence" value="ECO:0007669"/>
    <property type="project" value="InterPro"/>
</dbReference>
<gene>
    <name evidence="7" type="ORF">MSSIH_2370</name>
</gene>
<keyword evidence="3 7" id="KW-0328">Glycosyltransferase</keyword>
<evidence type="ECO:0000256" key="3">
    <source>
        <dbReference type="ARBA" id="ARBA00022676"/>
    </source>
</evidence>
<dbReference type="PATRIC" id="fig|1434119.4.peg.3117"/>
<evidence type="ECO:0000313" key="8">
    <source>
        <dbReference type="Proteomes" id="UP000033092"/>
    </source>
</evidence>
<organism evidence="7 8">
    <name type="scientific">Methanosarcina siciliae HI350</name>
    <dbReference type="NCBI Taxonomy" id="1434119"/>
    <lineage>
        <taxon>Archaea</taxon>
        <taxon>Methanobacteriati</taxon>
        <taxon>Methanobacteriota</taxon>
        <taxon>Stenosarchaea group</taxon>
        <taxon>Methanomicrobia</taxon>
        <taxon>Methanosarcinales</taxon>
        <taxon>Methanosarcinaceae</taxon>
        <taxon>Methanosarcina</taxon>
    </lineage>
</organism>
<dbReference type="InterPro" id="IPR007235">
    <property type="entry name" value="Glyco_trans_28_C"/>
</dbReference>
<dbReference type="Pfam" id="PF04101">
    <property type="entry name" value="Glyco_tran_28_C"/>
    <property type="match status" value="1"/>
</dbReference>
<evidence type="ECO:0000256" key="2">
    <source>
        <dbReference type="ARBA" id="ARBA00006962"/>
    </source>
</evidence>
<evidence type="ECO:0000256" key="4">
    <source>
        <dbReference type="ARBA" id="ARBA00022679"/>
    </source>
</evidence>
<feature type="domain" description="Glycosyl transferase family 28 C-terminal" evidence="6">
    <location>
        <begin position="1"/>
        <end position="111"/>
    </location>
</feature>
<name>A0A0E3PFP0_9EURY</name>
<keyword evidence="5" id="KW-0256">Endoplasmic reticulum</keyword>
<dbReference type="RefSeq" id="WP_148706243.1">
    <property type="nucleotide sequence ID" value="NZ_CP009507.1"/>
</dbReference>
<dbReference type="NCBIfam" id="NF041548">
    <property type="entry name" value="PssE"/>
    <property type="match status" value="1"/>
</dbReference>
<sequence length="156" mass="17906">MIFVTVGSHYQGFDRLVKKMDEIAGKIDEKVIMQIGNTNYKPVNAEYFSFLESFEEILRLNQEARVVVSHAGAGSIITALKEKTSVIVVPRLRRYDEHMNDHQLEIAKAMSENKNITVIYDVEALHDCLKSDFIFVEEFVGDKLATQLKKYILSLY</sequence>
<dbReference type="PANTHER" id="PTHR12867:SF6">
    <property type="entry name" value="N-ACETYLGLUCOSAMINYLDIPHOSPHODOLICHOL N-ACETYLGLUCOSAMINYLTRANSFERASE"/>
    <property type="match status" value="1"/>
</dbReference>
<dbReference type="InterPro" id="IPR048097">
    <property type="entry name" value="Cps14G-like"/>
</dbReference>
<evidence type="ECO:0000256" key="1">
    <source>
        <dbReference type="ARBA" id="ARBA00004240"/>
    </source>
</evidence>
<evidence type="ECO:0000313" key="7">
    <source>
        <dbReference type="EMBL" id="AKB33060.1"/>
    </source>
</evidence>
<evidence type="ECO:0000259" key="6">
    <source>
        <dbReference type="Pfam" id="PF04101"/>
    </source>
</evidence>
<dbReference type="EMBL" id="CP009507">
    <property type="protein sequence ID" value="AKB33060.1"/>
    <property type="molecule type" value="Genomic_DNA"/>
</dbReference>
<reference evidence="7 8" key="1">
    <citation type="submission" date="2014-07" db="EMBL/GenBank/DDBJ databases">
        <title>Methanogenic archaea and the global carbon cycle.</title>
        <authorList>
            <person name="Henriksen J.R."/>
            <person name="Luke J."/>
            <person name="Reinhart S."/>
            <person name="Benedict M.N."/>
            <person name="Youngblut N.D."/>
            <person name="Metcalf M.E."/>
            <person name="Whitaker R.J."/>
            <person name="Metcalf W.W."/>
        </authorList>
    </citation>
    <scope>NUCLEOTIDE SEQUENCE [LARGE SCALE GENOMIC DNA]</scope>
    <source>
        <strain evidence="7 8">HI350</strain>
    </source>
</reference>
<dbReference type="KEGG" id="msz:MSSIH_2370"/>
<comment type="similarity">
    <text evidence="2">Belongs to the glycosyltransferase 28 family.</text>
</comment>
<keyword evidence="4 7" id="KW-0808">Transferase</keyword>
<dbReference type="AlphaFoldDB" id="A0A0E3PFP0"/>
<accession>A0A0E3PFP0</accession>
<dbReference type="Gene3D" id="3.40.50.2000">
    <property type="entry name" value="Glycogen Phosphorylase B"/>
    <property type="match status" value="1"/>
</dbReference>
<dbReference type="HOGENOM" id="CLU_085408_1_1_2"/>
<proteinExistence type="inferred from homology"/>